<proteinExistence type="predicted"/>
<reference evidence="6 7" key="1">
    <citation type="submission" date="2019-03" db="EMBL/GenBank/DDBJ databases">
        <title>Empedobacter tilapiae sp. nov., isolated from an intestine of Nile tilapia Oreochromis niloticus.</title>
        <authorList>
            <person name="Kim Y.-O."/>
            <person name="Yoon J.-H."/>
        </authorList>
    </citation>
    <scope>NUCLEOTIDE SEQUENCE [LARGE SCALE GENOMIC DNA]</scope>
    <source>
        <strain evidence="6 7">MRS2</strain>
    </source>
</reference>
<evidence type="ECO:0000256" key="2">
    <source>
        <dbReference type="ARBA" id="ARBA00023163"/>
    </source>
</evidence>
<gene>
    <name evidence="6" type="ORF">E4J94_07820</name>
</gene>
<evidence type="ECO:0000259" key="5">
    <source>
        <dbReference type="PROSITE" id="PS01124"/>
    </source>
</evidence>
<keyword evidence="4" id="KW-0812">Transmembrane</keyword>
<dbReference type="Gene3D" id="1.10.10.60">
    <property type="entry name" value="Homeodomain-like"/>
    <property type="match status" value="2"/>
</dbReference>
<keyword evidence="1" id="KW-0805">Transcription regulation</keyword>
<evidence type="ECO:0000256" key="4">
    <source>
        <dbReference type="SAM" id="Phobius"/>
    </source>
</evidence>
<evidence type="ECO:0000313" key="6">
    <source>
        <dbReference type="EMBL" id="TGN27117.1"/>
    </source>
</evidence>
<protein>
    <submittedName>
        <fullName evidence="6">Helix-turn-helix domain-containing protein</fullName>
    </submittedName>
</protein>
<comment type="caution">
    <text evidence="6">The sequence shown here is derived from an EMBL/GenBank/DDBJ whole genome shotgun (WGS) entry which is preliminary data.</text>
</comment>
<evidence type="ECO:0000256" key="1">
    <source>
        <dbReference type="ARBA" id="ARBA00023015"/>
    </source>
</evidence>
<evidence type="ECO:0000256" key="3">
    <source>
        <dbReference type="PROSITE-ProRule" id="PRU00339"/>
    </source>
</evidence>
<dbReference type="PROSITE" id="PS01124">
    <property type="entry name" value="HTH_ARAC_FAMILY_2"/>
    <property type="match status" value="1"/>
</dbReference>
<keyword evidence="4" id="KW-1133">Transmembrane helix</keyword>
<dbReference type="InterPro" id="IPR011990">
    <property type="entry name" value="TPR-like_helical_dom_sf"/>
</dbReference>
<dbReference type="AlphaFoldDB" id="A0A4Z1BHF6"/>
<dbReference type="SUPFAM" id="SSF46689">
    <property type="entry name" value="Homeodomain-like"/>
    <property type="match status" value="1"/>
</dbReference>
<evidence type="ECO:0000313" key="7">
    <source>
        <dbReference type="Proteomes" id="UP000297998"/>
    </source>
</evidence>
<name>A0A4Z1BHF6_9FLAO</name>
<dbReference type="EMBL" id="SRPE01000005">
    <property type="protein sequence ID" value="TGN27117.1"/>
    <property type="molecule type" value="Genomic_DNA"/>
</dbReference>
<dbReference type="SUPFAM" id="SSF48452">
    <property type="entry name" value="TPR-like"/>
    <property type="match status" value="1"/>
</dbReference>
<keyword evidence="7" id="KW-1185">Reference proteome</keyword>
<keyword evidence="2" id="KW-0804">Transcription</keyword>
<dbReference type="InterPro" id="IPR018060">
    <property type="entry name" value="HTH_AraC"/>
</dbReference>
<dbReference type="Gene3D" id="1.25.40.10">
    <property type="entry name" value="Tetratricopeptide repeat domain"/>
    <property type="match status" value="1"/>
</dbReference>
<dbReference type="InterPro" id="IPR009057">
    <property type="entry name" value="Homeodomain-like_sf"/>
</dbReference>
<dbReference type="PROSITE" id="PS50005">
    <property type="entry name" value="TPR"/>
    <property type="match status" value="1"/>
</dbReference>
<feature type="repeat" description="TPR" evidence="3">
    <location>
        <begin position="204"/>
        <end position="237"/>
    </location>
</feature>
<dbReference type="InterPro" id="IPR019734">
    <property type="entry name" value="TPR_rpt"/>
</dbReference>
<feature type="transmembrane region" description="Helical" evidence="4">
    <location>
        <begin position="306"/>
        <end position="328"/>
    </location>
</feature>
<dbReference type="GO" id="GO:0043565">
    <property type="term" value="F:sequence-specific DNA binding"/>
    <property type="evidence" value="ECO:0007669"/>
    <property type="project" value="InterPro"/>
</dbReference>
<dbReference type="OrthoDB" id="5295174at2"/>
<accession>A0A4Z1BHF6</accession>
<dbReference type="SMART" id="SM00342">
    <property type="entry name" value="HTH_ARAC"/>
    <property type="match status" value="1"/>
</dbReference>
<dbReference type="Proteomes" id="UP000297998">
    <property type="component" value="Unassembled WGS sequence"/>
</dbReference>
<keyword evidence="3" id="KW-0802">TPR repeat</keyword>
<keyword evidence="4" id="KW-0472">Membrane</keyword>
<organism evidence="6 7">
    <name type="scientific">Empedobacter tilapiae</name>
    <dbReference type="NCBI Taxonomy" id="2491114"/>
    <lineage>
        <taxon>Bacteria</taxon>
        <taxon>Pseudomonadati</taxon>
        <taxon>Bacteroidota</taxon>
        <taxon>Flavobacteriia</taxon>
        <taxon>Flavobacteriales</taxon>
        <taxon>Weeksellaceae</taxon>
        <taxon>Empedobacter</taxon>
    </lineage>
</organism>
<dbReference type="GO" id="GO:0003700">
    <property type="term" value="F:DNA-binding transcription factor activity"/>
    <property type="evidence" value="ECO:0007669"/>
    <property type="project" value="InterPro"/>
</dbReference>
<sequence>MNLFFSRFLSFVFFAFSFLIVKANDKNMSLDSYLSNYNSTLYNNPAEVISNAEFLIRSADNKKKIAEAYLLLAFANFYAGKNDIALENVAIANTEALNSSDDYLIDISEFLLQRIYQRYNLYDFSEQYIAKNHSDYGITIKSTQYFNQGNFEKCISTLLQKSKLTVEDNLTLSKAYLKQHQYQKAFNLLQSLEKDSSFGIYFKTRIELFLGEYYFDIRDTNNAVNHYKNALEFAKKINNPYLIADAYYNLGSLYLGKHSIDEFNIYREKYDSILSKNILINQKINNEVFHHQLKVIQLNQEKDENLYKTIIIISITSFLLLLSIYIFILNKKKEKLTLISTIVKTIQDSRNENIIEENENIVKSLQKTDLLSKDKEYAILQKLDSFEKTNKFLFKNVSLGLIASQLDTNTKYLSDVINRHKKKNFNTYINELRIKYILNKLRIKYILNKLTTDSNYLNYKISYLAEECGFSSHSSFVSAFKSYTGTTPTVFINAITQTNKI</sequence>
<feature type="domain" description="HTH araC/xylS-type" evidence="5">
    <location>
        <begin position="377"/>
        <end position="494"/>
    </location>
</feature>